<dbReference type="PROSITE" id="PS51257">
    <property type="entry name" value="PROKAR_LIPOPROTEIN"/>
    <property type="match status" value="1"/>
</dbReference>
<dbReference type="STRING" id="1164594.SAMN05216204_101264"/>
<evidence type="ECO:0000313" key="3">
    <source>
        <dbReference type="EMBL" id="SFB75567.1"/>
    </source>
</evidence>
<accession>A0A1I1DL25</accession>
<evidence type="ECO:0000256" key="2">
    <source>
        <dbReference type="SAM" id="SignalP"/>
    </source>
</evidence>
<feature type="chain" id="PRO_5011658140" evidence="2">
    <location>
        <begin position="23"/>
        <end position="923"/>
    </location>
</feature>
<proteinExistence type="predicted"/>
<evidence type="ECO:0000313" key="4">
    <source>
        <dbReference type="Proteomes" id="UP000198639"/>
    </source>
</evidence>
<dbReference type="InterPro" id="IPR011990">
    <property type="entry name" value="TPR-like_helical_dom_sf"/>
</dbReference>
<dbReference type="EMBL" id="FOLD01000001">
    <property type="protein sequence ID" value="SFB75567.1"/>
    <property type="molecule type" value="Genomic_DNA"/>
</dbReference>
<dbReference type="AlphaFoldDB" id="A0A1I1DL25"/>
<keyword evidence="4" id="KW-1185">Reference proteome</keyword>
<reference evidence="4" key="1">
    <citation type="submission" date="2016-10" db="EMBL/GenBank/DDBJ databases">
        <authorList>
            <person name="Varghese N."/>
            <person name="Submissions S."/>
        </authorList>
    </citation>
    <scope>NUCLEOTIDE SEQUENCE [LARGE SCALE GENOMIC DNA]</scope>
    <source>
        <strain evidence="4">CGMCC 1.12041</strain>
    </source>
</reference>
<dbReference type="Gene3D" id="1.25.40.10">
    <property type="entry name" value="Tetratricopeptide repeat domain"/>
    <property type="match status" value="4"/>
</dbReference>
<organism evidence="3 4">
    <name type="scientific">Massilia yuzhufengensis</name>
    <dbReference type="NCBI Taxonomy" id="1164594"/>
    <lineage>
        <taxon>Bacteria</taxon>
        <taxon>Pseudomonadati</taxon>
        <taxon>Pseudomonadota</taxon>
        <taxon>Betaproteobacteria</taxon>
        <taxon>Burkholderiales</taxon>
        <taxon>Oxalobacteraceae</taxon>
        <taxon>Telluria group</taxon>
        <taxon>Massilia</taxon>
    </lineage>
</organism>
<feature type="repeat" description="TPR" evidence="1">
    <location>
        <begin position="369"/>
        <end position="402"/>
    </location>
</feature>
<dbReference type="PROSITE" id="PS50005">
    <property type="entry name" value="TPR"/>
    <property type="match status" value="6"/>
</dbReference>
<sequence length="923" mass="98412">MRRSTKHVLRASVVLSTMLALAGVTGCSKEQSSASLLADAKQYQQKGDHKAALIQLKNAATSNPEDGDIRVELARSYLDSGDPVSAEKEIRKAASLKVDQGRTSPLLARSLLMQGQAQQALDATKDAPPGPELLTARGDAFAATGAEAKAVEAYEAALAAKPDAPGPLLGMARLAMARKDAAGADAHLEKALAANPKDPGVWMFKGTLLRMTGRTDAALAAYDQVIKLKPDHMNALVERAQFHIDAQKYDLAQADLSAARKVAPNAVIVRYTDALLSFKQNKFTAARDSLQQVTKVAPNYMPAVLLSGAVDLNLGSYQQAEQQLQRFVNAFPNHAYARKLLAQAQLQSARPAEATATLAPLLKDGENDGQLLALAGMSAAQSQDFSKATSYFERASAIDPKSAALRTSLGLSRISGGNAEAGIGELSKAVELNPASVETVLALMRAELSQRQFDKALAVAARAEKQHAGNFAFQNLKGAAYASKGDMANARASFEKAATLKPDDFAPVVNLAKMDYAEKGPAAAKQRLEAFVAKNKKHMTAMFALAELAGGQGQKEQATAWLEKAAAENPSATEPVVRLGAHYLATGKADKALTLARKARSTAPQNPQLADLLGQSQIANKDFTGALETYSALAAAAPKSAPVHMRLARVHVLLKDPAAAAADLKRAVELQPDYLPARLAQVELAVGTGKMDQALAMAREMQSINPKSPIGFAVEGDIHTQLKRFDQALVSYKKSALLGKTPATAIKVAQTLRLSGKDKEAENYLVEWSKANPNDALTRTYLAEMLLARKQYKEAAQLFEGLLAHEPDNVVLLNNLAWTYQQAKDPRAMATAERAAKLAPDNPAVLDTLGWILAEQGNTARALPLLKKSLAAAPDAPGTRYHFAATLHKSGDKASARKELEKLLADNKPFAEAEQAKALLKLL</sequence>
<dbReference type="NCBIfam" id="TIGR02917">
    <property type="entry name" value="PEP_TPR_lipo"/>
    <property type="match status" value="1"/>
</dbReference>
<dbReference type="InterPro" id="IPR014266">
    <property type="entry name" value="PEP-CTERM_TPR_PrsT"/>
</dbReference>
<keyword evidence="3" id="KW-0449">Lipoprotein</keyword>
<evidence type="ECO:0000256" key="1">
    <source>
        <dbReference type="PROSITE-ProRule" id="PRU00339"/>
    </source>
</evidence>
<gene>
    <name evidence="3" type="ORF">SAMN05216204_101264</name>
</gene>
<dbReference type="InterPro" id="IPR019734">
    <property type="entry name" value="TPR_rpt"/>
</dbReference>
<feature type="repeat" description="TPR" evidence="1">
    <location>
        <begin position="776"/>
        <end position="809"/>
    </location>
</feature>
<feature type="repeat" description="TPR" evidence="1">
    <location>
        <begin position="131"/>
        <end position="164"/>
    </location>
</feature>
<protein>
    <submittedName>
        <fullName evidence="3">Putative PEP-CTERM system TPR-repeat lipoprotein</fullName>
    </submittedName>
</protein>
<keyword evidence="2" id="KW-0732">Signal</keyword>
<dbReference type="OrthoDB" id="5290951at2"/>
<dbReference type="Pfam" id="PF13432">
    <property type="entry name" value="TPR_16"/>
    <property type="match status" value="5"/>
</dbReference>
<keyword evidence="1" id="KW-0802">TPR repeat</keyword>
<dbReference type="Pfam" id="PF14559">
    <property type="entry name" value="TPR_19"/>
    <property type="match status" value="5"/>
</dbReference>
<feature type="repeat" description="TPR" evidence="1">
    <location>
        <begin position="471"/>
        <end position="504"/>
    </location>
</feature>
<dbReference type="RefSeq" id="WP_091870054.1">
    <property type="nucleotide sequence ID" value="NZ_FOLD01000001.1"/>
</dbReference>
<dbReference type="SMART" id="SM00028">
    <property type="entry name" value="TPR"/>
    <property type="match status" value="18"/>
</dbReference>
<dbReference type="Proteomes" id="UP000198639">
    <property type="component" value="Unassembled WGS sequence"/>
</dbReference>
<dbReference type="SUPFAM" id="SSF48452">
    <property type="entry name" value="TPR-like"/>
    <property type="match status" value="4"/>
</dbReference>
<feature type="repeat" description="TPR" evidence="1">
    <location>
        <begin position="199"/>
        <end position="232"/>
    </location>
</feature>
<name>A0A1I1DL25_9BURK</name>
<feature type="signal peptide" evidence="2">
    <location>
        <begin position="1"/>
        <end position="22"/>
    </location>
</feature>
<feature type="repeat" description="TPR" evidence="1">
    <location>
        <begin position="573"/>
        <end position="606"/>
    </location>
</feature>
<dbReference type="PANTHER" id="PTHR12558:SF33">
    <property type="entry name" value="BLL7664 PROTEIN"/>
    <property type="match status" value="1"/>
</dbReference>
<dbReference type="PANTHER" id="PTHR12558">
    <property type="entry name" value="CELL DIVISION CYCLE 16,23,27"/>
    <property type="match status" value="1"/>
</dbReference>